<evidence type="ECO:0000256" key="1">
    <source>
        <dbReference type="ARBA" id="ARBA00006739"/>
    </source>
</evidence>
<keyword evidence="4" id="KW-0472">Membrane</keyword>
<reference evidence="6 7" key="1">
    <citation type="journal article" date="2016" name="Nat. Commun.">
        <title>Thousands of microbial genomes shed light on interconnected biogeochemical processes in an aquifer system.</title>
        <authorList>
            <person name="Anantharaman K."/>
            <person name="Brown C.T."/>
            <person name="Hug L.A."/>
            <person name="Sharon I."/>
            <person name="Castelle C.J."/>
            <person name="Probst A.J."/>
            <person name="Thomas B.C."/>
            <person name="Singh A."/>
            <person name="Wilkins M.J."/>
            <person name="Karaoz U."/>
            <person name="Brodie E.L."/>
            <person name="Williams K.H."/>
            <person name="Hubbard S.S."/>
            <person name="Banfield J.F."/>
        </authorList>
    </citation>
    <scope>NUCLEOTIDE SEQUENCE [LARGE SCALE GENOMIC DNA]</scope>
</reference>
<proteinExistence type="inferred from homology"/>
<dbReference type="AlphaFoldDB" id="A0A1F4ZVM6"/>
<organism evidence="6 7">
    <name type="scientific">Candidatus Amesbacteria bacterium RIFOXYB1_FULL_44_23</name>
    <dbReference type="NCBI Taxonomy" id="1797263"/>
    <lineage>
        <taxon>Bacteria</taxon>
        <taxon>Candidatus Amesiibacteriota</taxon>
    </lineage>
</organism>
<dbReference type="Pfam" id="PF00535">
    <property type="entry name" value="Glycos_transf_2"/>
    <property type="match status" value="1"/>
</dbReference>
<gene>
    <name evidence="6" type="ORF">A2397_02420</name>
</gene>
<comment type="similarity">
    <text evidence="1">Belongs to the glycosyltransferase 2 family.</text>
</comment>
<name>A0A1F4ZVM6_9BACT</name>
<dbReference type="SUPFAM" id="SSF53448">
    <property type="entry name" value="Nucleotide-diphospho-sugar transferases"/>
    <property type="match status" value="1"/>
</dbReference>
<dbReference type="Proteomes" id="UP000176424">
    <property type="component" value="Unassembled WGS sequence"/>
</dbReference>
<evidence type="ECO:0000256" key="2">
    <source>
        <dbReference type="ARBA" id="ARBA00022676"/>
    </source>
</evidence>
<evidence type="ECO:0000313" key="6">
    <source>
        <dbReference type="EMBL" id="OGD10442.1"/>
    </source>
</evidence>
<dbReference type="Gene3D" id="3.90.550.10">
    <property type="entry name" value="Spore Coat Polysaccharide Biosynthesis Protein SpsA, Chain A"/>
    <property type="match status" value="1"/>
</dbReference>
<dbReference type="PANTHER" id="PTHR43630:SF1">
    <property type="entry name" value="POLY-BETA-1,6-N-ACETYL-D-GLUCOSAMINE SYNTHASE"/>
    <property type="match status" value="1"/>
</dbReference>
<dbReference type="GO" id="GO:0016757">
    <property type="term" value="F:glycosyltransferase activity"/>
    <property type="evidence" value="ECO:0007669"/>
    <property type="project" value="UniProtKB-KW"/>
</dbReference>
<feature type="domain" description="Glycosyltransferase 2-like" evidence="5">
    <location>
        <begin position="8"/>
        <end position="121"/>
    </location>
</feature>
<keyword evidence="4" id="KW-1133">Transmembrane helix</keyword>
<evidence type="ECO:0000256" key="4">
    <source>
        <dbReference type="SAM" id="Phobius"/>
    </source>
</evidence>
<sequence>MNKYPTLTIGIPAYNEQENIKNLLDDLAKQDYAGVALKQIIIASDGSTDQTAEIVRSYPNPKIKLIDNSDRRGVAARQNQIIDRTSTDVLVLLDADIRIKDPKFIEKMITPIINGQADLTSSALQELPSPGLLGSALITSMKIKTHLFESWKNGNNGYLCHGPTRAFCKKLYQTTKFIVNDGEDMYSYLVCIKNNFRFQYVRSAVALYQVPSTLKDHLKQSIRFFKYHSDFSAFFEKDLIARELRIPISAYLSGAVKSVPIVIHRLHHVILYVLLVILIKVLVLIHVGPLDLWGASSTKVKTV</sequence>
<dbReference type="PANTHER" id="PTHR43630">
    <property type="entry name" value="POLY-BETA-1,6-N-ACETYL-D-GLUCOSAMINE SYNTHASE"/>
    <property type="match status" value="1"/>
</dbReference>
<keyword evidence="2" id="KW-0328">Glycosyltransferase</keyword>
<dbReference type="EMBL" id="MEXR01000006">
    <property type="protein sequence ID" value="OGD10442.1"/>
    <property type="molecule type" value="Genomic_DNA"/>
</dbReference>
<protein>
    <recommendedName>
        <fullName evidence="5">Glycosyltransferase 2-like domain-containing protein</fullName>
    </recommendedName>
</protein>
<comment type="caution">
    <text evidence="6">The sequence shown here is derived from an EMBL/GenBank/DDBJ whole genome shotgun (WGS) entry which is preliminary data.</text>
</comment>
<keyword evidence="4" id="KW-0812">Transmembrane</keyword>
<evidence type="ECO:0000256" key="3">
    <source>
        <dbReference type="ARBA" id="ARBA00022679"/>
    </source>
</evidence>
<dbReference type="STRING" id="1797263.A2397_02420"/>
<accession>A0A1F4ZVM6</accession>
<dbReference type="InterPro" id="IPR029044">
    <property type="entry name" value="Nucleotide-diphossugar_trans"/>
</dbReference>
<evidence type="ECO:0000313" key="7">
    <source>
        <dbReference type="Proteomes" id="UP000176424"/>
    </source>
</evidence>
<keyword evidence="3" id="KW-0808">Transferase</keyword>
<feature type="transmembrane region" description="Helical" evidence="4">
    <location>
        <begin position="269"/>
        <end position="288"/>
    </location>
</feature>
<dbReference type="InterPro" id="IPR001173">
    <property type="entry name" value="Glyco_trans_2-like"/>
</dbReference>
<evidence type="ECO:0000259" key="5">
    <source>
        <dbReference type="Pfam" id="PF00535"/>
    </source>
</evidence>